<protein>
    <recommendedName>
        <fullName evidence="12">B30.2/SPRY domain-containing protein</fullName>
    </recommendedName>
</protein>
<dbReference type="InterPro" id="IPR003879">
    <property type="entry name" value="Butyrophylin_SPRY"/>
</dbReference>
<dbReference type="Gene3D" id="2.60.120.920">
    <property type="match status" value="1"/>
</dbReference>
<evidence type="ECO:0000259" key="9">
    <source>
        <dbReference type="PROSITE" id="PS50837"/>
    </source>
</evidence>
<feature type="compositionally biased region" description="Polar residues" evidence="7">
    <location>
        <begin position="53"/>
        <end position="80"/>
    </location>
</feature>
<dbReference type="InterPro" id="IPR003877">
    <property type="entry name" value="SPRY_dom"/>
</dbReference>
<feature type="domain" description="NACHT" evidence="9">
    <location>
        <begin position="287"/>
        <end position="421"/>
    </location>
</feature>
<keyword evidence="11" id="KW-1185">Reference proteome</keyword>
<evidence type="ECO:0000256" key="3">
    <source>
        <dbReference type="ARBA" id="ARBA00022614"/>
    </source>
</evidence>
<feature type="compositionally biased region" description="Basic and acidic residues" evidence="7">
    <location>
        <begin position="15"/>
        <end position="31"/>
    </location>
</feature>
<dbReference type="AlphaFoldDB" id="A0AAX7SEK1"/>
<feature type="domain" description="B30.2/SPRY" evidence="8">
    <location>
        <begin position="911"/>
        <end position="1101"/>
    </location>
</feature>
<dbReference type="SUPFAM" id="SSF52540">
    <property type="entry name" value="P-loop containing nucleoside triphosphate hydrolases"/>
    <property type="match status" value="1"/>
</dbReference>
<evidence type="ECO:0000313" key="11">
    <source>
        <dbReference type="Proteomes" id="UP000265100"/>
    </source>
</evidence>
<dbReference type="PROSITE" id="PS50837">
    <property type="entry name" value="NACHT"/>
    <property type="match status" value="1"/>
</dbReference>
<dbReference type="InterPro" id="IPR041267">
    <property type="entry name" value="NLRP_HD2"/>
</dbReference>
<dbReference type="Gene3D" id="3.40.50.300">
    <property type="entry name" value="P-loop containing nucleotide triphosphate hydrolases"/>
    <property type="match status" value="1"/>
</dbReference>
<dbReference type="SUPFAM" id="SSF52047">
    <property type="entry name" value="RNI-like"/>
    <property type="match status" value="1"/>
</dbReference>
<feature type="compositionally biased region" description="Polar residues" evidence="7">
    <location>
        <begin position="32"/>
        <end position="44"/>
    </location>
</feature>
<dbReference type="PROSITE" id="PS50188">
    <property type="entry name" value="B302_SPRY"/>
    <property type="match status" value="1"/>
</dbReference>
<dbReference type="GeneTree" id="ENSGT01120000271898"/>
<reference evidence="10" key="4">
    <citation type="submission" date="2025-09" db="UniProtKB">
        <authorList>
            <consortium name="Ensembl"/>
        </authorList>
    </citation>
    <scope>IDENTIFICATION</scope>
</reference>
<keyword evidence="5" id="KW-0547">Nucleotide-binding</keyword>
<accession>A0AAX7SEK1</accession>
<keyword evidence="4" id="KW-0677">Repeat</keyword>
<feature type="region of interest" description="Disordered" evidence="7">
    <location>
        <begin position="1"/>
        <end position="85"/>
    </location>
</feature>
<dbReference type="PANTHER" id="PTHR24106">
    <property type="entry name" value="NACHT, LRR AND CARD DOMAINS-CONTAINING"/>
    <property type="match status" value="1"/>
</dbReference>
<keyword evidence="3" id="KW-0433">Leucine-rich repeat</keyword>
<reference evidence="10" key="3">
    <citation type="submission" date="2025-08" db="UniProtKB">
        <authorList>
            <consortium name="Ensembl"/>
        </authorList>
    </citation>
    <scope>IDENTIFICATION</scope>
</reference>
<dbReference type="InterPro" id="IPR043136">
    <property type="entry name" value="B30.2/SPRY_sf"/>
</dbReference>
<evidence type="ECO:0000256" key="1">
    <source>
        <dbReference type="ARBA" id="ARBA00004496"/>
    </source>
</evidence>
<comment type="subcellular location">
    <subcellularLocation>
        <location evidence="1">Cytoplasm</location>
    </subcellularLocation>
</comment>
<evidence type="ECO:0000259" key="8">
    <source>
        <dbReference type="PROSITE" id="PS50188"/>
    </source>
</evidence>
<reference evidence="10 11" key="1">
    <citation type="submission" date="2018-05" db="EMBL/GenBank/DDBJ databases">
        <authorList>
            <person name="Datahose"/>
        </authorList>
    </citation>
    <scope>NUCLEOTIDE SEQUENCE</scope>
</reference>
<evidence type="ECO:0000256" key="6">
    <source>
        <dbReference type="ARBA" id="ARBA00022840"/>
    </source>
</evidence>
<dbReference type="PRINTS" id="PR01407">
    <property type="entry name" value="BUTYPHLNCDUF"/>
</dbReference>
<dbReference type="InterPro" id="IPR041075">
    <property type="entry name" value="NOD1/2_WH"/>
</dbReference>
<evidence type="ECO:0000256" key="4">
    <source>
        <dbReference type="ARBA" id="ARBA00022737"/>
    </source>
</evidence>
<dbReference type="InterPro" id="IPR001611">
    <property type="entry name" value="Leu-rich_rpt"/>
</dbReference>
<dbReference type="InterPro" id="IPR001870">
    <property type="entry name" value="B30.2/SPRY"/>
</dbReference>
<dbReference type="Pfam" id="PF14484">
    <property type="entry name" value="FISNA"/>
    <property type="match status" value="1"/>
</dbReference>
<proteinExistence type="predicted"/>
<dbReference type="InterPro" id="IPR006574">
    <property type="entry name" value="PRY"/>
</dbReference>
<dbReference type="SUPFAM" id="SSF49899">
    <property type="entry name" value="Concanavalin A-like lectins/glucanases"/>
    <property type="match status" value="1"/>
</dbReference>
<keyword evidence="6" id="KW-0067">ATP-binding</keyword>
<dbReference type="Pfam" id="PF13516">
    <property type="entry name" value="LRR_6"/>
    <property type="match status" value="1"/>
</dbReference>
<dbReference type="Proteomes" id="UP000265100">
    <property type="component" value="Chromosome 11"/>
</dbReference>
<name>A0AAX7SEK1_ASTCA</name>
<dbReference type="GO" id="GO:0005524">
    <property type="term" value="F:ATP binding"/>
    <property type="evidence" value="ECO:0007669"/>
    <property type="project" value="UniProtKB-KW"/>
</dbReference>
<reference evidence="11" key="2">
    <citation type="submission" date="2023-03" db="EMBL/GenBank/DDBJ databases">
        <authorList>
            <consortium name="Wellcome Sanger Institute Data Sharing"/>
        </authorList>
    </citation>
    <scope>NUCLEOTIDE SEQUENCE [LARGE SCALE GENOMIC DNA]</scope>
</reference>
<sequence length="1101" mass="125213">MSQSEEKDEGLLPSNEEHGSQADLERTKQEHSNSTSQSCVSMESQRSRDYPISFNQQESATETKQEQLNSTSQSCVSMESQRSRDYPISFNQQESATEGHQTVSEGSTHHQTDLDSIFLVVEENIVTFVKNELKTFRKLLSPDYPKCLESQAKEEEINNSEDEDQIWRSREAFLKITLQVMRRMKHGELADSLQNRASGAMCPYKLKSSLKKKFQCVFEGIAKAGNPTLLNQIYTELYITEGRFTEVNSEHEVRQIEAASRKSDGTEPKIKQEDIFKLSTEIDEPIRTVMTTGVAGMGKTVLTQKFALDWAEGKVNQHIQFIFLFSFRELNVLREERFSLVELVNHFFPEMKEEGICRFQDFRVLFIFDGLDESRLSLDFHKTDILTDVTESTSLDVLLTNIISGKLLSSARVWITTRPAAANQIPPEYVDMVTEVRGFNDMEKEEYFHKRFSEEEQRSRIISHIKRSRSLHIMCHIPVFCWISATVLEKVLKTKEGGELPKTLTEMYIHFLVVQCKLKNIKYDGGVVTDSHWTPETRKMVESLAELAYKELHKGNLIFYESDLTEGGIDIRAASWYSGVFTQVFQEESGLYRDKMFSFVHLSVQEFLAALHVYLTFFNSGVNLMSEGTSVWSRLFKAKPDSLSLYQSAVDQALQSPNGHLDLFLRFLLGLSLENNQRLLHGLVKETESSSLTNHKTVQYIKSKISSTSCPEKSINLFHCLNELNDHSLTEEIQQHLSSGRLPIDKLSTSHWSALVFILLSSEEELNVFDLNKYSTSEEVLLRLLPVIKAFTKAVVSCHDLSERSLKPLASVLSSQSSSLRKLDLNYNNVQDSGVKLLCEGLQSPHCKLETLRLSGCLITKKGCASVASALNSNPAHLKLLDLSYNHPGESGVKLLSAGRENSNWALNDLRIEPRGSQFIKPVLQKYARKLTLDPNTANKNLVMSNNNRKVAMGRQKQSYPDHPERFDYWKQVLCTEGLSGCCYWEVEWEGHIYLGVTYKGIRRKGQGDDSCLGCNDQSWTLMCSNGGYSCQHGNKRRSIRTTATSRTGVYLDWHAGTLSFFNVSSGKLIHLQTFHTEFKEPVYPAFRVRTDPFNSSLALC</sequence>
<dbReference type="InterPro" id="IPR007111">
    <property type="entry name" value="NACHT_NTPase"/>
</dbReference>
<dbReference type="InterPro" id="IPR029495">
    <property type="entry name" value="NACHT-assoc"/>
</dbReference>
<evidence type="ECO:0000256" key="2">
    <source>
        <dbReference type="ARBA" id="ARBA00022490"/>
    </source>
</evidence>
<dbReference type="InterPro" id="IPR032675">
    <property type="entry name" value="LRR_dom_sf"/>
</dbReference>
<dbReference type="Pfam" id="PF17779">
    <property type="entry name" value="WHD_NOD2"/>
    <property type="match status" value="1"/>
</dbReference>
<evidence type="ECO:0000313" key="10">
    <source>
        <dbReference type="Ensembl" id="ENSACLP00000042852.1"/>
    </source>
</evidence>
<dbReference type="Pfam" id="PF05729">
    <property type="entry name" value="NACHT"/>
    <property type="match status" value="1"/>
</dbReference>
<dbReference type="GO" id="GO:0005737">
    <property type="term" value="C:cytoplasm"/>
    <property type="evidence" value="ECO:0007669"/>
    <property type="project" value="UniProtKB-SubCell"/>
</dbReference>
<dbReference type="SMART" id="SM00368">
    <property type="entry name" value="LRR_RI"/>
    <property type="match status" value="3"/>
</dbReference>
<dbReference type="Gene3D" id="3.80.10.10">
    <property type="entry name" value="Ribonuclease Inhibitor"/>
    <property type="match status" value="1"/>
</dbReference>
<organism evidence="10 11">
    <name type="scientific">Astatotilapia calliptera</name>
    <name type="common">Eastern happy</name>
    <name type="synonym">Chromis callipterus</name>
    <dbReference type="NCBI Taxonomy" id="8154"/>
    <lineage>
        <taxon>Eukaryota</taxon>
        <taxon>Metazoa</taxon>
        <taxon>Chordata</taxon>
        <taxon>Craniata</taxon>
        <taxon>Vertebrata</taxon>
        <taxon>Euteleostomi</taxon>
        <taxon>Actinopterygii</taxon>
        <taxon>Neopterygii</taxon>
        <taxon>Teleostei</taxon>
        <taxon>Neoteleostei</taxon>
        <taxon>Acanthomorphata</taxon>
        <taxon>Ovalentaria</taxon>
        <taxon>Cichlomorphae</taxon>
        <taxon>Cichliformes</taxon>
        <taxon>Cichlidae</taxon>
        <taxon>African cichlids</taxon>
        <taxon>Pseudocrenilabrinae</taxon>
        <taxon>Haplochromini</taxon>
        <taxon>Astatotilapia</taxon>
    </lineage>
</organism>
<dbReference type="SMART" id="SM00449">
    <property type="entry name" value="SPRY"/>
    <property type="match status" value="1"/>
</dbReference>
<evidence type="ECO:0000256" key="5">
    <source>
        <dbReference type="ARBA" id="ARBA00022741"/>
    </source>
</evidence>
<dbReference type="CDD" id="cd16040">
    <property type="entry name" value="SPRY_PRY_SNTX"/>
    <property type="match status" value="1"/>
</dbReference>
<dbReference type="InterPro" id="IPR051261">
    <property type="entry name" value="NLR"/>
</dbReference>
<keyword evidence="2" id="KW-0963">Cytoplasm</keyword>
<dbReference type="Pfam" id="PF00622">
    <property type="entry name" value="SPRY"/>
    <property type="match status" value="1"/>
</dbReference>
<dbReference type="InterPro" id="IPR013320">
    <property type="entry name" value="ConA-like_dom_sf"/>
</dbReference>
<evidence type="ECO:0008006" key="12">
    <source>
        <dbReference type="Google" id="ProtNLM"/>
    </source>
</evidence>
<dbReference type="InterPro" id="IPR027417">
    <property type="entry name" value="P-loop_NTPase"/>
</dbReference>
<dbReference type="SMART" id="SM00589">
    <property type="entry name" value="PRY"/>
    <property type="match status" value="1"/>
</dbReference>
<dbReference type="FunFam" id="3.40.50.300:FF:001524">
    <property type="entry name" value="Si:dkey-126g1.7"/>
    <property type="match status" value="1"/>
</dbReference>
<dbReference type="Pfam" id="PF13765">
    <property type="entry name" value="PRY"/>
    <property type="match status" value="1"/>
</dbReference>
<evidence type="ECO:0000256" key="7">
    <source>
        <dbReference type="SAM" id="MobiDB-lite"/>
    </source>
</evidence>
<dbReference type="SMART" id="SM01288">
    <property type="entry name" value="FISNA"/>
    <property type="match status" value="1"/>
</dbReference>
<dbReference type="Ensembl" id="ENSACLT00000092419.1">
    <property type="protein sequence ID" value="ENSACLP00000042852.1"/>
    <property type="gene ID" value="ENSACLG00000033907.1"/>
</dbReference>
<dbReference type="Pfam" id="PF17776">
    <property type="entry name" value="NLRC4_HD2"/>
    <property type="match status" value="1"/>
</dbReference>